<proteinExistence type="predicted"/>
<protein>
    <submittedName>
        <fullName evidence="2">ABC transporter</fullName>
    </submittedName>
</protein>
<keyword evidence="1" id="KW-0812">Transmembrane</keyword>
<name>A0A4D6HDT7_9EURY</name>
<dbReference type="GeneID" id="39847826"/>
<dbReference type="AlphaFoldDB" id="A0A4D6HDT7"/>
<evidence type="ECO:0000256" key="1">
    <source>
        <dbReference type="SAM" id="Phobius"/>
    </source>
</evidence>
<organism evidence="2 3">
    <name type="scientific">Halapricum salinum</name>
    <dbReference type="NCBI Taxonomy" id="1457250"/>
    <lineage>
        <taxon>Archaea</taxon>
        <taxon>Methanobacteriati</taxon>
        <taxon>Methanobacteriota</taxon>
        <taxon>Stenosarchaea group</taxon>
        <taxon>Halobacteria</taxon>
        <taxon>Halobacteriales</taxon>
        <taxon>Haloarculaceae</taxon>
        <taxon>Halapricum</taxon>
    </lineage>
</organism>
<feature type="transmembrane region" description="Helical" evidence="1">
    <location>
        <begin position="252"/>
        <end position="273"/>
    </location>
</feature>
<gene>
    <name evidence="2" type="ORF">DV733_08130</name>
</gene>
<evidence type="ECO:0000313" key="3">
    <source>
        <dbReference type="Proteomes" id="UP000296706"/>
    </source>
</evidence>
<dbReference type="PANTHER" id="PTHR43471">
    <property type="entry name" value="ABC TRANSPORTER PERMEASE"/>
    <property type="match status" value="1"/>
</dbReference>
<reference evidence="2 3" key="1">
    <citation type="journal article" date="2019" name="Nat. Commun.">
        <title>A new type of DNA phosphorothioation-based antiviral system in archaea.</title>
        <authorList>
            <person name="Xiong L."/>
            <person name="Liu S."/>
            <person name="Chen S."/>
            <person name="Xiao Y."/>
            <person name="Zhu B."/>
            <person name="Gao Y."/>
            <person name="Zhang Y."/>
            <person name="Chen B."/>
            <person name="Luo J."/>
            <person name="Deng Z."/>
            <person name="Chen X."/>
            <person name="Wang L."/>
            <person name="Chen S."/>
        </authorList>
    </citation>
    <scope>NUCLEOTIDE SEQUENCE [LARGE SCALE GENOMIC DNA]</scope>
    <source>
        <strain evidence="2 3">CBA1105</strain>
    </source>
</reference>
<feature type="transmembrane region" description="Helical" evidence="1">
    <location>
        <begin position="140"/>
        <end position="161"/>
    </location>
</feature>
<dbReference type="GO" id="GO:0140359">
    <property type="term" value="F:ABC-type transporter activity"/>
    <property type="evidence" value="ECO:0007669"/>
    <property type="project" value="InterPro"/>
</dbReference>
<dbReference type="STRING" id="1457250.GCA_000755225_01278"/>
<sequence>MSTLAVARRDFLNVRRAKLVWAPVALYSLFMVLFFYGQSSNTDPDFHMVLFSLLGIGSVLVIPLIALVAAYLSVAGERESGTIKFTLGVPVDRAAVVTGKLLARSIVVVAGVLVSFVVGTIAAKVFVPGMAIAYGDYLRFIAITVLYATAYVAIAVGISAATSARSRAIAGSIAFFFVFNIGWFSLPISPMEVFEFVLEQLGRDPENYQHFMELIWSLSPTGAYLNTMDFYLPARIASQQAPVSTASDPFYIQPWFMLVILAAWVVVPLALGIRRFQKAQLG</sequence>
<keyword evidence="1" id="KW-0472">Membrane</keyword>
<dbReference type="RefSeq" id="WP_049995177.1">
    <property type="nucleotide sequence ID" value="NZ_CP031310.1"/>
</dbReference>
<keyword evidence="3" id="KW-1185">Reference proteome</keyword>
<evidence type="ECO:0000313" key="2">
    <source>
        <dbReference type="EMBL" id="QCC51212.1"/>
    </source>
</evidence>
<feature type="transmembrane region" description="Helical" evidence="1">
    <location>
        <begin position="49"/>
        <end position="74"/>
    </location>
</feature>
<dbReference type="Pfam" id="PF12679">
    <property type="entry name" value="ABC2_membrane_2"/>
    <property type="match status" value="1"/>
</dbReference>
<accession>A0A4D6HDT7</accession>
<dbReference type="Proteomes" id="UP000296706">
    <property type="component" value="Chromosome"/>
</dbReference>
<dbReference type="OrthoDB" id="86287at2157"/>
<dbReference type="PANTHER" id="PTHR43471:SF1">
    <property type="entry name" value="ABC TRANSPORTER PERMEASE PROTEIN NOSY-RELATED"/>
    <property type="match status" value="1"/>
</dbReference>
<dbReference type="KEGG" id="hsn:DV733_08130"/>
<feature type="transmembrane region" description="Helical" evidence="1">
    <location>
        <begin position="106"/>
        <end position="134"/>
    </location>
</feature>
<dbReference type="GO" id="GO:0005886">
    <property type="term" value="C:plasma membrane"/>
    <property type="evidence" value="ECO:0007669"/>
    <property type="project" value="UniProtKB-SubCell"/>
</dbReference>
<feature type="transmembrane region" description="Helical" evidence="1">
    <location>
        <begin position="168"/>
        <end position="186"/>
    </location>
</feature>
<feature type="transmembrane region" description="Helical" evidence="1">
    <location>
        <begin position="20"/>
        <end position="37"/>
    </location>
</feature>
<dbReference type="EMBL" id="CP031310">
    <property type="protein sequence ID" value="QCC51212.1"/>
    <property type="molecule type" value="Genomic_DNA"/>
</dbReference>
<keyword evidence="1" id="KW-1133">Transmembrane helix</keyword>